<dbReference type="InterPro" id="IPR006693">
    <property type="entry name" value="AB_hydrolase_lipase"/>
</dbReference>
<evidence type="ECO:0000313" key="5">
    <source>
        <dbReference type="EMBL" id="KAG7295891.1"/>
    </source>
</evidence>
<evidence type="ECO:0000256" key="1">
    <source>
        <dbReference type="ARBA" id="ARBA00010701"/>
    </source>
</evidence>
<reference evidence="5 6" key="1">
    <citation type="submission" date="2021-06" db="EMBL/GenBank/DDBJ databases">
        <title>A haploid diamondback moth (Plutella xylostella L.) genome assembly resolves 31 chromosomes and identifies a diamide resistance mutation.</title>
        <authorList>
            <person name="Ward C.M."/>
            <person name="Perry K.D."/>
            <person name="Baker G."/>
            <person name="Powis K."/>
            <person name="Heckel D.G."/>
            <person name="Baxter S.W."/>
        </authorList>
    </citation>
    <scope>NUCLEOTIDE SEQUENCE [LARGE SCALE GENOMIC DNA]</scope>
    <source>
        <strain evidence="5 6">LV</strain>
        <tissue evidence="5">Single pupa</tissue>
    </source>
</reference>
<comment type="similarity">
    <text evidence="1 2">Belongs to the AB hydrolase superfamily. Lipase family.</text>
</comment>
<organism evidence="5 6">
    <name type="scientific">Plutella xylostella</name>
    <name type="common">Diamondback moth</name>
    <name type="synonym">Plutella maculipennis</name>
    <dbReference type="NCBI Taxonomy" id="51655"/>
    <lineage>
        <taxon>Eukaryota</taxon>
        <taxon>Metazoa</taxon>
        <taxon>Ecdysozoa</taxon>
        <taxon>Arthropoda</taxon>
        <taxon>Hexapoda</taxon>
        <taxon>Insecta</taxon>
        <taxon>Pterygota</taxon>
        <taxon>Neoptera</taxon>
        <taxon>Endopterygota</taxon>
        <taxon>Lepidoptera</taxon>
        <taxon>Glossata</taxon>
        <taxon>Ditrysia</taxon>
        <taxon>Yponomeutoidea</taxon>
        <taxon>Plutellidae</taxon>
        <taxon>Plutella</taxon>
    </lineage>
</organism>
<keyword evidence="2" id="KW-0443">Lipid metabolism</keyword>
<keyword evidence="2" id="KW-0378">Hydrolase</keyword>
<dbReference type="EMBL" id="JAHIBW010000029">
    <property type="protein sequence ID" value="KAG7295891.1"/>
    <property type="molecule type" value="Genomic_DNA"/>
</dbReference>
<feature type="chain" id="PRO_5047520194" description="Lipase" evidence="3">
    <location>
        <begin position="23"/>
        <end position="424"/>
    </location>
</feature>
<dbReference type="PANTHER" id="PTHR11005">
    <property type="entry name" value="LYSOSOMAL ACID LIPASE-RELATED"/>
    <property type="match status" value="1"/>
</dbReference>
<feature type="signal peptide" evidence="3">
    <location>
        <begin position="1"/>
        <end position="22"/>
    </location>
</feature>
<sequence>MRFLVSAFFTLFVMCFSYTGTGTNTYDSDDITNRSASILNHILMYHDLLSYRAIPDDTTIQNFTQMSASHGYPSEEHTVQTADGYILRLFRLKTSARCSGPVRPLPLLLQHGILDSCDTFIISGADEAMAYLFSDECHDVWCSNTRGNHYSNRHVSLSPCRSEEYWNFSFHEQGLYDLPAVVDYVLGVTQASAINYVSHSQGSTNFFVLCSTRPEYNAKFNVVVCMAPVAWLTHLYSPLLKMFISSSGFFEDRFRALGVWELFGCKRSAEEALRRACRMFPEVCVFCMFVFSGTDPGKMPLHVLSAVFAHYPSGTSIHNIFHTLQHITIDRFQQFDFGSEERNLAAYGESLPPQYEVRLVTARVALMCGASDWLVSLQDVGRLRDTLPNVIDFYMMPDERWGHSSFVWGRGVKEILVPKLLRYF</sequence>
<comment type="caution">
    <text evidence="5">The sequence shown here is derived from an EMBL/GenBank/DDBJ whole genome shotgun (WGS) entry which is preliminary data.</text>
</comment>
<keyword evidence="2" id="KW-0442">Lipid degradation</keyword>
<keyword evidence="6" id="KW-1185">Reference proteome</keyword>
<dbReference type="InterPro" id="IPR025483">
    <property type="entry name" value="Lipase_euk"/>
</dbReference>
<dbReference type="Gene3D" id="3.40.50.1820">
    <property type="entry name" value="alpha/beta hydrolase"/>
    <property type="match status" value="1"/>
</dbReference>
<protein>
    <recommendedName>
        <fullName evidence="2">Lipase</fullName>
    </recommendedName>
</protein>
<evidence type="ECO:0000313" key="6">
    <source>
        <dbReference type="Proteomes" id="UP000823941"/>
    </source>
</evidence>
<feature type="domain" description="Partial AB-hydrolase lipase" evidence="4">
    <location>
        <begin position="64"/>
        <end position="123"/>
    </location>
</feature>
<dbReference type="PIRSF" id="PIRSF000862">
    <property type="entry name" value="Steryl_ester_lip"/>
    <property type="match status" value="1"/>
</dbReference>
<evidence type="ECO:0000259" key="4">
    <source>
        <dbReference type="Pfam" id="PF04083"/>
    </source>
</evidence>
<dbReference type="Proteomes" id="UP000823941">
    <property type="component" value="Chromosome 29"/>
</dbReference>
<dbReference type="Pfam" id="PF04083">
    <property type="entry name" value="Abhydro_lipase"/>
    <property type="match status" value="1"/>
</dbReference>
<name>A0ABQ7PSE2_PLUXY</name>
<evidence type="ECO:0000256" key="2">
    <source>
        <dbReference type="PIRNR" id="PIRNR000862"/>
    </source>
</evidence>
<gene>
    <name evidence="5" type="ORF">JYU34_020975</name>
</gene>
<keyword evidence="3" id="KW-0732">Signal</keyword>
<proteinExistence type="inferred from homology"/>
<evidence type="ECO:0000256" key="3">
    <source>
        <dbReference type="SAM" id="SignalP"/>
    </source>
</evidence>
<accession>A0ABQ7PSE2</accession>
<dbReference type="InterPro" id="IPR029058">
    <property type="entry name" value="AB_hydrolase_fold"/>
</dbReference>
<dbReference type="SUPFAM" id="SSF53474">
    <property type="entry name" value="alpha/beta-Hydrolases"/>
    <property type="match status" value="1"/>
</dbReference>